<dbReference type="SMART" id="SM00355">
    <property type="entry name" value="ZnF_C2H2"/>
    <property type="match status" value="2"/>
</dbReference>
<evidence type="ECO:0000313" key="7">
    <source>
        <dbReference type="EMBL" id="KZS07124.1"/>
    </source>
</evidence>
<dbReference type="GO" id="GO:0007526">
    <property type="term" value="P:larval somatic muscle development"/>
    <property type="evidence" value="ECO:0007669"/>
    <property type="project" value="UniProtKB-ARBA"/>
</dbReference>
<dbReference type="PANTHER" id="PTHR23110:SF111">
    <property type="entry name" value="LONGITUDINALS LACKING PROTEIN, ISOFORMS F_I_K_T"/>
    <property type="match status" value="1"/>
</dbReference>
<organism evidence="7 8">
    <name type="scientific">Daphnia magna</name>
    <dbReference type="NCBI Taxonomy" id="35525"/>
    <lineage>
        <taxon>Eukaryota</taxon>
        <taxon>Metazoa</taxon>
        <taxon>Ecdysozoa</taxon>
        <taxon>Arthropoda</taxon>
        <taxon>Crustacea</taxon>
        <taxon>Branchiopoda</taxon>
        <taxon>Diplostraca</taxon>
        <taxon>Cladocera</taxon>
        <taxon>Anomopoda</taxon>
        <taxon>Daphniidae</taxon>
        <taxon>Daphnia</taxon>
    </lineage>
</organism>
<proteinExistence type="predicted"/>
<dbReference type="InterPro" id="IPR000210">
    <property type="entry name" value="BTB/POZ_dom"/>
</dbReference>
<dbReference type="Proteomes" id="UP000076858">
    <property type="component" value="Unassembled WGS sequence"/>
</dbReference>
<dbReference type="PROSITE" id="PS50097">
    <property type="entry name" value="BTB"/>
    <property type="match status" value="1"/>
</dbReference>
<dbReference type="Pfam" id="PF00651">
    <property type="entry name" value="BTB"/>
    <property type="match status" value="1"/>
</dbReference>
<keyword evidence="1" id="KW-0217">Developmental protein</keyword>
<keyword evidence="2" id="KW-0221">Differentiation</keyword>
<feature type="region of interest" description="Disordered" evidence="6">
    <location>
        <begin position="259"/>
        <end position="300"/>
    </location>
</feature>
<evidence type="ECO:0000256" key="1">
    <source>
        <dbReference type="ARBA" id="ARBA00022473"/>
    </source>
</evidence>
<comment type="caution">
    <text evidence="7">The sequence shown here is derived from an EMBL/GenBank/DDBJ whole genome shotgun (WGS) entry which is preliminary data.</text>
</comment>
<evidence type="ECO:0000256" key="2">
    <source>
        <dbReference type="ARBA" id="ARBA00022782"/>
    </source>
</evidence>
<dbReference type="GO" id="GO:0045476">
    <property type="term" value="P:nurse cell apoptotic process"/>
    <property type="evidence" value="ECO:0007669"/>
    <property type="project" value="UniProtKB-ARBA"/>
</dbReference>
<dbReference type="InterPro" id="IPR008598">
    <property type="entry name" value="Di19_Zn-bd"/>
</dbReference>
<dbReference type="OrthoDB" id="8117402at2759"/>
<feature type="region of interest" description="Disordered" evidence="6">
    <location>
        <begin position="352"/>
        <end position="391"/>
    </location>
</feature>
<keyword evidence="4" id="KW-0539">Nucleus</keyword>
<evidence type="ECO:0000256" key="6">
    <source>
        <dbReference type="SAM" id="MobiDB-lite"/>
    </source>
</evidence>
<name>A0A0P5ZAY7_9CRUS</name>
<dbReference type="GO" id="GO:0035167">
    <property type="term" value="P:larval lymph gland hemopoiesis"/>
    <property type="evidence" value="ECO:0007669"/>
    <property type="project" value="UniProtKB-ARBA"/>
</dbReference>
<dbReference type="GO" id="GO:0007464">
    <property type="term" value="P:R3/R4 cell fate commitment"/>
    <property type="evidence" value="ECO:0007669"/>
    <property type="project" value="UniProtKB-ARBA"/>
</dbReference>
<dbReference type="InterPro" id="IPR013087">
    <property type="entry name" value="Znf_C2H2_type"/>
</dbReference>
<dbReference type="SUPFAM" id="SSF54695">
    <property type="entry name" value="POZ domain"/>
    <property type="match status" value="1"/>
</dbReference>
<dbReference type="Pfam" id="PF05605">
    <property type="entry name" value="zf-Di19"/>
    <property type="match status" value="1"/>
</dbReference>
<dbReference type="InterPro" id="IPR011333">
    <property type="entry name" value="SKP1/BTB/POZ_sf"/>
</dbReference>
<dbReference type="InterPro" id="IPR051095">
    <property type="entry name" value="Dros_DevTransReg"/>
</dbReference>
<dbReference type="GO" id="GO:0048813">
    <property type="term" value="P:dendrite morphogenesis"/>
    <property type="evidence" value="ECO:0007669"/>
    <property type="project" value="UniProtKB-ARBA"/>
</dbReference>
<feature type="compositionally biased region" description="Polar residues" evidence="6">
    <location>
        <begin position="376"/>
        <end position="391"/>
    </location>
</feature>
<feature type="region of interest" description="Disordered" evidence="6">
    <location>
        <begin position="411"/>
        <end position="462"/>
    </location>
</feature>
<dbReference type="AlphaFoldDB" id="A0A0P5ZAY7"/>
<accession>A0A0P5ZAY7</accession>
<dbReference type="SMART" id="SM00225">
    <property type="entry name" value="BTB"/>
    <property type="match status" value="1"/>
</dbReference>
<dbReference type="EMBL" id="LRGB01002568">
    <property type="protein sequence ID" value="KZS07124.1"/>
    <property type="molecule type" value="Genomic_DNA"/>
</dbReference>
<dbReference type="GO" id="GO:0008406">
    <property type="term" value="P:gonad development"/>
    <property type="evidence" value="ECO:0007669"/>
    <property type="project" value="UniProtKB-ARBA"/>
</dbReference>
<reference evidence="7 8" key="1">
    <citation type="submission" date="2016-03" db="EMBL/GenBank/DDBJ databases">
        <title>EvidentialGene: Evidence-directed Construction of Genes on Genomes.</title>
        <authorList>
            <person name="Gilbert D.G."/>
            <person name="Choi J.-H."/>
            <person name="Mockaitis K."/>
            <person name="Colbourne J."/>
            <person name="Pfrender M."/>
        </authorList>
    </citation>
    <scope>NUCLEOTIDE SEQUENCE [LARGE SCALE GENOMIC DNA]</scope>
    <source>
        <strain evidence="7 8">Xinb3</strain>
        <tissue evidence="7">Complete organism</tissue>
    </source>
</reference>
<evidence type="ECO:0000256" key="5">
    <source>
        <dbReference type="ARBA" id="ARBA00037382"/>
    </source>
</evidence>
<dbReference type="GO" id="GO:0005634">
    <property type="term" value="C:nucleus"/>
    <property type="evidence" value="ECO:0007669"/>
    <property type="project" value="TreeGrafter"/>
</dbReference>
<dbReference type="GO" id="GO:0006357">
    <property type="term" value="P:regulation of transcription by RNA polymerase II"/>
    <property type="evidence" value="ECO:0007669"/>
    <property type="project" value="TreeGrafter"/>
</dbReference>
<dbReference type="PROSITE" id="PS00028">
    <property type="entry name" value="ZINC_FINGER_C2H2_1"/>
    <property type="match status" value="2"/>
</dbReference>
<keyword evidence="3" id="KW-0524">Neurogenesis</keyword>
<dbReference type="GO" id="GO:0016199">
    <property type="term" value="P:axon midline choice point recognition"/>
    <property type="evidence" value="ECO:0007669"/>
    <property type="project" value="UniProtKB-ARBA"/>
</dbReference>
<dbReference type="PROSITE" id="PS50157">
    <property type="entry name" value="ZINC_FINGER_C2H2_2"/>
    <property type="match status" value="2"/>
</dbReference>
<dbReference type="CDD" id="cd18315">
    <property type="entry name" value="BTB_POZ_BAB-like"/>
    <property type="match status" value="1"/>
</dbReference>
<feature type="compositionally biased region" description="Polar residues" evidence="6">
    <location>
        <begin position="411"/>
        <end position="429"/>
    </location>
</feature>
<dbReference type="PANTHER" id="PTHR23110">
    <property type="entry name" value="BTB DOMAIN TRANSCRIPTION FACTOR"/>
    <property type="match status" value="1"/>
</dbReference>
<dbReference type="GO" id="GO:0045467">
    <property type="term" value="P:R7 cell development"/>
    <property type="evidence" value="ECO:0007669"/>
    <property type="project" value="UniProtKB-ARBA"/>
</dbReference>
<protein>
    <submittedName>
        <fullName evidence="7">DNA binding, transcription factor activity-like protein</fullName>
    </submittedName>
</protein>
<evidence type="ECO:0000256" key="4">
    <source>
        <dbReference type="ARBA" id="ARBA00023242"/>
    </source>
</evidence>
<feature type="compositionally biased region" description="Polar residues" evidence="6">
    <location>
        <begin position="437"/>
        <end position="447"/>
    </location>
</feature>
<gene>
    <name evidence="7" type="ORF">APZ42_029289</name>
</gene>
<comment type="function">
    <text evidence="5">Putative transcription factor required for axon growth and guidance in the central and peripheral nervous systems. Repels CNS axons away from the midline by promoting the expression of the midline repellent sli and its receptor robo.</text>
</comment>
<dbReference type="Gene3D" id="3.30.160.60">
    <property type="entry name" value="Classic Zinc Finger"/>
    <property type="match status" value="1"/>
</dbReference>
<sequence length="462" mass="52038">MANEQEFFLRWNNHQSNLITAFHDLRIGEDFVDVTLACEGQSLQAHKVVLSACSPFFRDLLKTTPCKHPVIVLKDILFYDLLALIEFVYHGEVRVKHQRLPSFLRTAEVLKVRGLTESSSELKTCQLSENSSSVLRVRNNNSPSVSDSISDNDLITTQLGDSSLFSSGPANIRSDSIGNLANVKIEEVDLDSASDENDDLMGSPETFQFQHERDIATNGEERKEQHREEDGLIPPLLTLQSFARIPVSATEDIAPPFSQYSNRGFSVPGRDERRQQLETSDQNECEIHPSRAPRRMSTSDRPRWPCPFCMRLLSSRSSVRRHIEDRHTNDTSRHPCPLCERLYRTRNSLQYHLSTAHRDREPGPRGRPRTRPRSPMENNVTQNKSPFESEMSSGYQCSISVPCVNLSRNSLSINQQPSSTGKGNPSGTKSPDESEMNLGNQINNSHPCTYLNRSPPAALPPA</sequence>
<dbReference type="Gene3D" id="3.30.710.10">
    <property type="entry name" value="Potassium Channel Kv1.1, Chain A"/>
    <property type="match status" value="1"/>
</dbReference>
<evidence type="ECO:0000313" key="8">
    <source>
        <dbReference type="Proteomes" id="UP000076858"/>
    </source>
</evidence>
<keyword evidence="8" id="KW-1185">Reference proteome</keyword>
<evidence type="ECO:0000256" key="3">
    <source>
        <dbReference type="ARBA" id="ARBA00022902"/>
    </source>
</evidence>